<proteinExistence type="predicted"/>
<protein>
    <recommendedName>
        <fullName evidence="8">Peptidase C11 clostripain</fullName>
    </recommendedName>
</protein>
<accession>A0A445N260</accession>
<evidence type="ECO:0008006" key="8">
    <source>
        <dbReference type="Google" id="ProtNLM"/>
    </source>
</evidence>
<evidence type="ECO:0000256" key="5">
    <source>
        <dbReference type="ARBA" id="ARBA00022833"/>
    </source>
</evidence>
<name>A0A445N260_9BACT</name>
<dbReference type="InterPro" id="IPR001577">
    <property type="entry name" value="Peptidase_M8"/>
</dbReference>
<keyword evidence="5" id="KW-0862">Zinc</keyword>
<dbReference type="SUPFAM" id="SSF55486">
    <property type="entry name" value="Metalloproteases ('zincins'), catalytic domain"/>
    <property type="match status" value="2"/>
</dbReference>
<keyword evidence="2" id="KW-0645">Protease</keyword>
<gene>
    <name evidence="7" type="ORF">PITCH_A720116</name>
</gene>
<dbReference type="AlphaFoldDB" id="A0A445N260"/>
<evidence type="ECO:0000256" key="3">
    <source>
        <dbReference type="ARBA" id="ARBA00022723"/>
    </source>
</evidence>
<dbReference type="Gene3D" id="3.40.50.11970">
    <property type="match status" value="1"/>
</dbReference>
<evidence type="ECO:0000256" key="2">
    <source>
        <dbReference type="ARBA" id="ARBA00022670"/>
    </source>
</evidence>
<sequence length="651" mass="74111">MQQDWTIMFYLNAKDDTAEEDVFDIFKKIAAVGSSDKINLLVEFGRGKNAKANIYGGWSSTLRFYVKKGLTPIPENAIMDFGKTDMGDAAGIQVFAKWGIKNYPANKNMLVIVDHGQGWALRARPSIPPPSQEFKSISYDPDTEHEVYNREIQDLLGEILDGKKLDVIGFDACCMAMVETAYAMRDVCDVMVASEDIEPPHGFWSSGSWLQDLAANPQMDAIELGKTIVKSYEDVLKKINMEGCLSAIDLKTSEALAEKITKFVKKCIPELGQETKNIQAARDKCLNYGAVADLHGVDCFRWFYLYSKETKNDTLSKMAKDVCNQITISVIENFATENRKEKATTDYGSYGLAIYYPESNSAYDKDNLGHRYFRSKKINSITSKGPQTKKIITYRIEPDDLHPYPVEFVKNEEWVRFLQAVGIIKVETDVEKKLKSAARTACNFWNRFVEPKKSIVIRLGTFTDLFGNIIAVAGNSYPDEEEGVEYGKVSFNTKFLLEYNEIEAASTVTHEIGHVLGFGGDTWMTMFNHADGKFKPDSIAKLKELEDMEVERDGCEGTALAHWDEDKFNEELMTGENDKYQFILPVTIEVMKFFEHKVQKHLGKKRDVNDLMTECKEFEFTQKELAESIDREYFEETEIREIIYSRVTKEP</sequence>
<dbReference type="GO" id="GO:0046872">
    <property type="term" value="F:metal ion binding"/>
    <property type="evidence" value="ECO:0007669"/>
    <property type="project" value="UniProtKB-KW"/>
</dbReference>
<evidence type="ECO:0000256" key="1">
    <source>
        <dbReference type="ARBA" id="ARBA00001947"/>
    </source>
</evidence>
<evidence type="ECO:0000256" key="6">
    <source>
        <dbReference type="ARBA" id="ARBA00023049"/>
    </source>
</evidence>
<dbReference type="PANTHER" id="PTHR37835">
    <property type="entry name" value="ALPHA-CLOSTRIPAIN"/>
    <property type="match status" value="1"/>
</dbReference>
<dbReference type="Gene3D" id="3.40.390.10">
    <property type="entry name" value="Collagenase (Catalytic Domain)"/>
    <property type="match status" value="1"/>
</dbReference>
<dbReference type="EMBL" id="OJIN01000217">
    <property type="protein sequence ID" value="SPD75776.1"/>
    <property type="molecule type" value="Genomic_DNA"/>
</dbReference>
<dbReference type="GO" id="GO:0016020">
    <property type="term" value="C:membrane"/>
    <property type="evidence" value="ECO:0007669"/>
    <property type="project" value="InterPro"/>
</dbReference>
<evidence type="ECO:0000313" key="7">
    <source>
        <dbReference type="EMBL" id="SPD75776.1"/>
    </source>
</evidence>
<keyword evidence="4" id="KW-0378">Hydrolase</keyword>
<dbReference type="PANTHER" id="PTHR37835:SF1">
    <property type="entry name" value="ALPHA-CLOSTRIPAIN"/>
    <property type="match status" value="1"/>
</dbReference>
<dbReference type="InterPro" id="IPR024079">
    <property type="entry name" value="MetalloPept_cat_dom_sf"/>
</dbReference>
<reference evidence="7" key="1">
    <citation type="submission" date="2018-01" db="EMBL/GenBank/DDBJ databases">
        <authorList>
            <person name="Regsiter A."/>
            <person name="William W."/>
        </authorList>
    </citation>
    <scope>NUCLEOTIDE SEQUENCE</scope>
    <source>
        <strain evidence="7">TRIP AH-1</strain>
    </source>
</reference>
<evidence type="ECO:0000256" key="4">
    <source>
        <dbReference type="ARBA" id="ARBA00022801"/>
    </source>
</evidence>
<dbReference type="Pfam" id="PF01457">
    <property type="entry name" value="Peptidase_M8"/>
    <property type="match status" value="1"/>
</dbReference>
<dbReference type="Pfam" id="PF03415">
    <property type="entry name" value="Peptidase_C11"/>
    <property type="match status" value="1"/>
</dbReference>
<dbReference type="GO" id="GO:0006508">
    <property type="term" value="P:proteolysis"/>
    <property type="evidence" value="ECO:0007669"/>
    <property type="project" value="UniProtKB-KW"/>
</dbReference>
<comment type="cofactor">
    <cofactor evidence="1">
        <name>Zn(2+)</name>
        <dbReference type="ChEBI" id="CHEBI:29105"/>
    </cofactor>
</comment>
<keyword evidence="6" id="KW-0482">Metalloprotease</keyword>
<dbReference type="InterPro" id="IPR005077">
    <property type="entry name" value="Peptidase_C11"/>
</dbReference>
<organism evidence="7">
    <name type="scientific">uncultured Desulfobacterium sp</name>
    <dbReference type="NCBI Taxonomy" id="201089"/>
    <lineage>
        <taxon>Bacteria</taxon>
        <taxon>Pseudomonadati</taxon>
        <taxon>Thermodesulfobacteriota</taxon>
        <taxon>Desulfobacteria</taxon>
        <taxon>Desulfobacterales</taxon>
        <taxon>Desulfobacteriaceae</taxon>
        <taxon>Desulfobacterium</taxon>
        <taxon>environmental samples</taxon>
    </lineage>
</organism>
<dbReference type="GO" id="GO:0007155">
    <property type="term" value="P:cell adhesion"/>
    <property type="evidence" value="ECO:0007669"/>
    <property type="project" value="InterPro"/>
</dbReference>
<keyword evidence="3" id="KW-0479">Metal-binding</keyword>
<dbReference type="GO" id="GO:0004222">
    <property type="term" value="F:metalloendopeptidase activity"/>
    <property type="evidence" value="ECO:0007669"/>
    <property type="project" value="InterPro"/>
</dbReference>